<evidence type="ECO:0000256" key="2">
    <source>
        <dbReference type="PIRSR" id="PIRSR617939-1"/>
    </source>
</evidence>
<feature type="region of interest" description="Disordered" evidence="4">
    <location>
        <begin position="162"/>
        <end position="198"/>
    </location>
</feature>
<accession>A0A1Z2XTZ5</accession>
<reference evidence="8" key="2">
    <citation type="submission" date="2017-05" db="EMBL/GenBank/DDBJ databases">
        <title>Improved OligoMM genomes.</title>
        <authorList>
            <person name="Garzetti D."/>
        </authorList>
    </citation>
    <scope>NUCLEOTIDE SEQUENCE [LARGE SCALE GENOMIC DNA]</scope>
    <source>
        <strain evidence="8">KB18</strain>
    </source>
</reference>
<sequence>MAKKLYVAYGSNLNKGQMKYRCPTAKYVGSGGLQGYELQFKGRERSAFATIGRKDGASVPVGLWEIQARDERALDMYEGFPSHYFKRDVQVQRDGQEVGTMVYIMNPRMNFNLPSPSYYATVHQGYRDCGLDTAALEQALQSSTQHYYNVAMMYQQSLFDYDEDEPEEDEDLEDKEDEWEDVDDDEDESEGYDFHFHM</sequence>
<dbReference type="Pfam" id="PF06094">
    <property type="entry name" value="GGACT"/>
    <property type="match status" value="1"/>
</dbReference>
<dbReference type="EMBL" id="CP021422">
    <property type="protein sequence ID" value="ASB41913.1"/>
    <property type="molecule type" value="Genomic_DNA"/>
</dbReference>
<feature type="domain" description="Gamma-glutamylcyclotransferase AIG2-like" evidence="5">
    <location>
        <begin position="7"/>
        <end position="108"/>
    </location>
</feature>
<dbReference type="InterPro" id="IPR036568">
    <property type="entry name" value="GGCT-like_sf"/>
</dbReference>
<dbReference type="EMBL" id="CP065321">
    <property type="protein sequence ID" value="QQR31180.1"/>
    <property type="molecule type" value="Genomic_DNA"/>
</dbReference>
<dbReference type="CDD" id="cd06661">
    <property type="entry name" value="GGCT_like"/>
    <property type="match status" value="1"/>
</dbReference>
<gene>
    <name evidence="6" type="ORF">ADH66_15370</name>
    <name evidence="7" type="ORF">I5Q82_05750</name>
</gene>
<feature type="binding site" evidence="3">
    <location>
        <begin position="6"/>
        <end position="11"/>
    </location>
    <ligand>
        <name>substrate</name>
    </ligand>
</feature>
<dbReference type="Proteomes" id="UP000196710">
    <property type="component" value="Chromosome"/>
</dbReference>
<feature type="compositionally biased region" description="Acidic residues" evidence="4">
    <location>
        <begin position="162"/>
        <end position="191"/>
    </location>
</feature>
<evidence type="ECO:0000313" key="7">
    <source>
        <dbReference type="EMBL" id="QQR31180.1"/>
    </source>
</evidence>
<protein>
    <submittedName>
        <fullName evidence="7">Gamma-glutamylcyclotransferase</fullName>
    </submittedName>
</protein>
<evidence type="ECO:0000256" key="1">
    <source>
        <dbReference type="ARBA" id="ARBA00023239"/>
    </source>
</evidence>
<evidence type="ECO:0000313" key="9">
    <source>
        <dbReference type="Proteomes" id="UP000596035"/>
    </source>
</evidence>
<dbReference type="Gene3D" id="3.10.490.10">
    <property type="entry name" value="Gamma-glutamyl cyclotransferase-like"/>
    <property type="match status" value="1"/>
</dbReference>
<feature type="active site" description="Proton acceptor" evidence="2">
    <location>
        <position position="78"/>
    </location>
</feature>
<feature type="binding site" evidence="3">
    <location>
        <position position="118"/>
    </location>
    <ligand>
        <name>substrate</name>
    </ligand>
</feature>
<dbReference type="AlphaFoldDB" id="A0A1Z2XTZ5"/>
<dbReference type="RefSeq" id="WP_066538999.1">
    <property type="nucleotide sequence ID" value="NZ_CP021422.1"/>
</dbReference>
<dbReference type="InterPro" id="IPR009288">
    <property type="entry name" value="AIG2-like_dom"/>
</dbReference>
<organism evidence="7 9">
    <name type="scientific">Acutalibacter muris</name>
    <dbReference type="NCBI Taxonomy" id="1796620"/>
    <lineage>
        <taxon>Bacteria</taxon>
        <taxon>Bacillati</taxon>
        <taxon>Bacillota</taxon>
        <taxon>Clostridia</taxon>
        <taxon>Eubacteriales</taxon>
        <taxon>Acutalibacteraceae</taxon>
        <taxon>Acutalibacter</taxon>
    </lineage>
</organism>
<evidence type="ECO:0000256" key="4">
    <source>
        <dbReference type="SAM" id="MobiDB-lite"/>
    </source>
</evidence>
<dbReference type="SUPFAM" id="SSF110857">
    <property type="entry name" value="Gamma-glutamyl cyclotransferase-like"/>
    <property type="match status" value="1"/>
</dbReference>
<evidence type="ECO:0000256" key="3">
    <source>
        <dbReference type="PIRSR" id="PIRSR617939-2"/>
    </source>
</evidence>
<dbReference type="PANTHER" id="PTHR12935:SF0">
    <property type="entry name" value="GAMMA-GLUTAMYLCYCLOTRANSFERASE"/>
    <property type="match status" value="1"/>
</dbReference>
<evidence type="ECO:0000313" key="8">
    <source>
        <dbReference type="Proteomes" id="UP000196710"/>
    </source>
</evidence>
<reference evidence="7 9" key="3">
    <citation type="submission" date="2020-11" db="EMBL/GenBank/DDBJ databases">
        <title>Closed and high quality bacterial genomes of the OMM12 community.</title>
        <authorList>
            <person name="Marbouty M."/>
            <person name="Lamy-Besnier Q."/>
            <person name="Debarbieux L."/>
            <person name="Koszul R."/>
        </authorList>
    </citation>
    <scope>NUCLEOTIDE SEQUENCE [LARGE SCALE GENOMIC DNA]</scope>
    <source>
        <strain evidence="7 9">KB18</strain>
    </source>
</reference>
<dbReference type="KEGG" id="amur:ADH66_15370"/>
<evidence type="ECO:0000313" key="6">
    <source>
        <dbReference type="EMBL" id="ASB41913.1"/>
    </source>
</evidence>
<dbReference type="InterPro" id="IPR017939">
    <property type="entry name" value="G-Glutamylcylcotransferase"/>
</dbReference>
<dbReference type="GO" id="GO:0003839">
    <property type="term" value="F:gamma-glutamylcyclotransferase activity"/>
    <property type="evidence" value="ECO:0007669"/>
    <property type="project" value="InterPro"/>
</dbReference>
<proteinExistence type="predicted"/>
<reference evidence="6" key="1">
    <citation type="journal article" date="2017" name="Genome Announc.">
        <title>High-Quality Whole-Genome Sequences of the Oligo-Mouse-Microbiota Bacterial Community.</title>
        <authorList>
            <person name="Garzetti D."/>
            <person name="Brugiroux S."/>
            <person name="Bunk B."/>
            <person name="Pukall R."/>
            <person name="McCoy K.D."/>
            <person name="Macpherson A.J."/>
            <person name="Stecher B."/>
        </authorList>
    </citation>
    <scope>NUCLEOTIDE SEQUENCE</scope>
    <source>
        <strain evidence="6">KB18</strain>
    </source>
</reference>
<dbReference type="InterPro" id="IPR013024">
    <property type="entry name" value="GGCT-like"/>
</dbReference>
<name>A0A1Z2XTZ5_9FIRM</name>
<evidence type="ECO:0000259" key="5">
    <source>
        <dbReference type="Pfam" id="PF06094"/>
    </source>
</evidence>
<dbReference type="Proteomes" id="UP000596035">
    <property type="component" value="Chromosome"/>
</dbReference>
<keyword evidence="8" id="KW-1185">Reference proteome</keyword>
<keyword evidence="1" id="KW-0456">Lyase</keyword>
<dbReference type="PANTHER" id="PTHR12935">
    <property type="entry name" value="GAMMA-GLUTAMYLCYCLOTRANSFERASE"/>
    <property type="match status" value="1"/>
</dbReference>